<dbReference type="CDD" id="cd00093">
    <property type="entry name" value="HTH_XRE"/>
    <property type="match status" value="1"/>
</dbReference>
<dbReference type="RefSeq" id="WP_078502659.1">
    <property type="nucleotide sequence ID" value="NZ_MSZX01000017.1"/>
</dbReference>
<gene>
    <name evidence="3" type="ORF">BVG16_28860</name>
</gene>
<evidence type="ECO:0000313" key="3">
    <source>
        <dbReference type="EMBL" id="OPA73474.1"/>
    </source>
</evidence>
<proteinExistence type="predicted"/>
<dbReference type="Gene3D" id="1.10.260.40">
    <property type="entry name" value="lambda repressor-like DNA-binding domains"/>
    <property type="match status" value="1"/>
</dbReference>
<dbReference type="Proteomes" id="UP000190188">
    <property type="component" value="Unassembled WGS sequence"/>
</dbReference>
<dbReference type="STRING" id="1324314.BVG16_28860"/>
<dbReference type="InterPro" id="IPR010982">
    <property type="entry name" value="Lambda_DNA-bd_dom_sf"/>
</dbReference>
<dbReference type="EMBL" id="MSZX01000017">
    <property type="protein sequence ID" value="OPA73474.1"/>
    <property type="molecule type" value="Genomic_DNA"/>
</dbReference>
<evidence type="ECO:0000313" key="4">
    <source>
        <dbReference type="Proteomes" id="UP000190188"/>
    </source>
</evidence>
<dbReference type="SUPFAM" id="SSF47413">
    <property type="entry name" value="lambda repressor-like DNA-binding domains"/>
    <property type="match status" value="1"/>
</dbReference>
<dbReference type="PANTHER" id="PTHR46558">
    <property type="entry name" value="TRACRIPTIONAL REGULATORY PROTEIN-RELATED-RELATED"/>
    <property type="match status" value="1"/>
</dbReference>
<organism evidence="3 4">
    <name type="scientific">Paenibacillus selenitireducens</name>
    <dbReference type="NCBI Taxonomy" id="1324314"/>
    <lineage>
        <taxon>Bacteria</taxon>
        <taxon>Bacillati</taxon>
        <taxon>Bacillota</taxon>
        <taxon>Bacilli</taxon>
        <taxon>Bacillales</taxon>
        <taxon>Paenibacillaceae</taxon>
        <taxon>Paenibacillus</taxon>
    </lineage>
</organism>
<keyword evidence="4" id="KW-1185">Reference proteome</keyword>
<dbReference type="GO" id="GO:0003677">
    <property type="term" value="F:DNA binding"/>
    <property type="evidence" value="ECO:0007669"/>
    <property type="project" value="UniProtKB-KW"/>
</dbReference>
<dbReference type="PROSITE" id="PS50943">
    <property type="entry name" value="HTH_CROC1"/>
    <property type="match status" value="1"/>
</dbReference>
<sequence>MYDQIKTLREHLGLSQREFGEKLGVSRDVISNLEYNRVQPKELLLKHICELYSVHDQWLQTGEGDMFIEESRQNKKLDEAIAIFKDLQPEFQDYALEQLKKLSELQAKVRGSNHHEKRSLEY</sequence>
<evidence type="ECO:0000256" key="1">
    <source>
        <dbReference type="ARBA" id="ARBA00023125"/>
    </source>
</evidence>
<dbReference type="SMART" id="SM00530">
    <property type="entry name" value="HTH_XRE"/>
    <property type="match status" value="1"/>
</dbReference>
<protein>
    <submittedName>
        <fullName evidence="3">Transcriptional regulator</fullName>
    </submittedName>
</protein>
<dbReference type="OrthoDB" id="2735991at2"/>
<evidence type="ECO:0000259" key="2">
    <source>
        <dbReference type="PROSITE" id="PS50943"/>
    </source>
</evidence>
<name>A0A1T2X0P4_9BACL</name>
<accession>A0A1T2X0P4</accession>
<comment type="caution">
    <text evidence="3">The sequence shown here is derived from an EMBL/GenBank/DDBJ whole genome shotgun (WGS) entry which is preliminary data.</text>
</comment>
<dbReference type="AlphaFoldDB" id="A0A1T2X0P4"/>
<dbReference type="Pfam" id="PF01381">
    <property type="entry name" value="HTH_3"/>
    <property type="match status" value="1"/>
</dbReference>
<dbReference type="InterPro" id="IPR001387">
    <property type="entry name" value="Cro/C1-type_HTH"/>
</dbReference>
<reference evidence="3 4" key="1">
    <citation type="submission" date="2017-01" db="EMBL/GenBank/DDBJ databases">
        <title>Genome analysis of Paenibacillus selenitrireducens ES3-24.</title>
        <authorList>
            <person name="Xu D."/>
            <person name="Yao R."/>
            <person name="Zheng S."/>
        </authorList>
    </citation>
    <scope>NUCLEOTIDE SEQUENCE [LARGE SCALE GENOMIC DNA]</scope>
    <source>
        <strain evidence="3 4">ES3-24</strain>
    </source>
</reference>
<keyword evidence="1" id="KW-0238">DNA-binding</keyword>
<feature type="domain" description="HTH cro/C1-type" evidence="2">
    <location>
        <begin position="5"/>
        <end position="59"/>
    </location>
</feature>
<dbReference type="PANTHER" id="PTHR46558:SF4">
    <property type="entry name" value="DNA-BIDING PHAGE PROTEIN"/>
    <property type="match status" value="1"/>
</dbReference>